<name>A0ABU6YZL1_9FABA</name>
<comment type="caution">
    <text evidence="2">The sequence shown here is derived from an EMBL/GenBank/DDBJ whole genome shotgun (WGS) entry which is preliminary data.</text>
</comment>
<reference evidence="2 3" key="1">
    <citation type="journal article" date="2023" name="Plants (Basel)">
        <title>Bridging the Gap: Combining Genomics and Transcriptomics Approaches to Understand Stylosanthes scabra, an Orphan Legume from the Brazilian Caatinga.</title>
        <authorList>
            <person name="Ferreira-Neto J.R.C."/>
            <person name="da Silva M.D."/>
            <person name="Binneck E."/>
            <person name="de Melo N.F."/>
            <person name="da Silva R.H."/>
            <person name="de Melo A.L.T.M."/>
            <person name="Pandolfi V."/>
            <person name="Bustamante F.O."/>
            <person name="Brasileiro-Vidal A.C."/>
            <person name="Benko-Iseppon A.M."/>
        </authorList>
    </citation>
    <scope>NUCLEOTIDE SEQUENCE [LARGE SCALE GENOMIC DNA]</scope>
    <source>
        <tissue evidence="2">Leaves</tissue>
    </source>
</reference>
<evidence type="ECO:0000313" key="3">
    <source>
        <dbReference type="Proteomes" id="UP001341840"/>
    </source>
</evidence>
<evidence type="ECO:0000313" key="2">
    <source>
        <dbReference type="EMBL" id="MED6214946.1"/>
    </source>
</evidence>
<organism evidence="2 3">
    <name type="scientific">Stylosanthes scabra</name>
    <dbReference type="NCBI Taxonomy" id="79078"/>
    <lineage>
        <taxon>Eukaryota</taxon>
        <taxon>Viridiplantae</taxon>
        <taxon>Streptophyta</taxon>
        <taxon>Embryophyta</taxon>
        <taxon>Tracheophyta</taxon>
        <taxon>Spermatophyta</taxon>
        <taxon>Magnoliopsida</taxon>
        <taxon>eudicotyledons</taxon>
        <taxon>Gunneridae</taxon>
        <taxon>Pentapetalae</taxon>
        <taxon>rosids</taxon>
        <taxon>fabids</taxon>
        <taxon>Fabales</taxon>
        <taxon>Fabaceae</taxon>
        <taxon>Papilionoideae</taxon>
        <taxon>50 kb inversion clade</taxon>
        <taxon>dalbergioids sensu lato</taxon>
        <taxon>Dalbergieae</taxon>
        <taxon>Pterocarpus clade</taxon>
        <taxon>Stylosanthes</taxon>
    </lineage>
</organism>
<evidence type="ECO:0000256" key="1">
    <source>
        <dbReference type="SAM" id="MobiDB-lite"/>
    </source>
</evidence>
<accession>A0ABU6YZL1</accession>
<feature type="compositionally biased region" description="Basic and acidic residues" evidence="1">
    <location>
        <begin position="50"/>
        <end position="70"/>
    </location>
</feature>
<protein>
    <recommendedName>
        <fullName evidence="4">Reverse transcriptase domain-containing protein</fullName>
    </recommendedName>
</protein>
<evidence type="ECO:0008006" key="4">
    <source>
        <dbReference type="Google" id="ProtNLM"/>
    </source>
</evidence>
<dbReference type="EMBL" id="JASCZI010246687">
    <property type="protein sequence ID" value="MED6214946.1"/>
    <property type="molecule type" value="Genomic_DNA"/>
</dbReference>
<proteinExistence type="predicted"/>
<sequence>MVYNGFLREDPIKHMKDFDVICATTRITGSNEDVVKAFTLPFSLEGKAKDWKNGERKLEEQKRKNLEHSARASTPRHGASRLGVQSSSPGSDHPRLGVDSNA</sequence>
<keyword evidence="3" id="KW-1185">Reference proteome</keyword>
<feature type="region of interest" description="Disordered" evidence="1">
    <location>
        <begin position="50"/>
        <end position="102"/>
    </location>
</feature>
<dbReference type="Proteomes" id="UP001341840">
    <property type="component" value="Unassembled WGS sequence"/>
</dbReference>
<gene>
    <name evidence="2" type="ORF">PIB30_108388</name>
</gene>